<keyword evidence="3" id="KW-1185">Reference proteome</keyword>
<dbReference type="AlphaFoldDB" id="A0A1H3I6D1"/>
<dbReference type="Gene3D" id="1.20.1600.10">
    <property type="entry name" value="Outer membrane efflux proteins (OEP)"/>
    <property type="match status" value="1"/>
</dbReference>
<organism evidence="2 3">
    <name type="scientific">Lentibacter algarum</name>
    <dbReference type="NCBI Taxonomy" id="576131"/>
    <lineage>
        <taxon>Bacteria</taxon>
        <taxon>Pseudomonadati</taxon>
        <taxon>Pseudomonadota</taxon>
        <taxon>Alphaproteobacteria</taxon>
        <taxon>Rhodobacterales</taxon>
        <taxon>Roseobacteraceae</taxon>
        <taxon>Lentibacter</taxon>
    </lineage>
</organism>
<proteinExistence type="predicted"/>
<gene>
    <name evidence="2" type="ORF">SAMN05444486_101893</name>
</gene>
<dbReference type="EMBL" id="FNPR01000001">
    <property type="protein sequence ID" value="SDY23286.1"/>
    <property type="molecule type" value="Genomic_DNA"/>
</dbReference>
<dbReference type="GO" id="GO:0015562">
    <property type="term" value="F:efflux transmembrane transporter activity"/>
    <property type="evidence" value="ECO:0007669"/>
    <property type="project" value="InterPro"/>
</dbReference>
<dbReference type="Proteomes" id="UP000199026">
    <property type="component" value="Unassembled WGS sequence"/>
</dbReference>
<protein>
    <submittedName>
        <fullName evidence="2">Outer membrane protein, adhesin transport system</fullName>
    </submittedName>
</protein>
<feature type="coiled-coil region" evidence="1">
    <location>
        <begin position="325"/>
        <end position="352"/>
    </location>
</feature>
<keyword evidence="1" id="KW-0175">Coiled coil</keyword>
<accession>A0A1H3I6D1</accession>
<reference evidence="2 3" key="1">
    <citation type="submission" date="2016-10" db="EMBL/GenBank/DDBJ databases">
        <authorList>
            <person name="de Groot N.N."/>
        </authorList>
    </citation>
    <scope>NUCLEOTIDE SEQUENCE [LARGE SCALE GENOMIC DNA]</scope>
    <source>
        <strain evidence="2 3">DSM 24677</strain>
    </source>
</reference>
<sequence length="418" mass="44692">MVTLMSGCMSGLPEVSRFKAVDLDTQAVQKREKEAAESLVISSLQARQSVLPRGSAFERVATPVLAANSRAAESELRSARLRAEAQSKNWLPTLGPSISLTSLSDAVASIVLDTVLYSGGRKKAEREFAKSDVEVAAVNLSIDTNERVHTALMLYLRGQEARETATMLGGALEDMKHFEWIMTERVKGGVSDMSDLSVIRHKLAKMQAQFNAETEIALASVAELNAMSVKKLGEVEGITQLEVSRYSAQPLEVLLSEAEKGRSIANAQIDRAGYLPTVSASVSSNGGGLTGSVAPTNPIGIGMGANLEAITATEEAAGRRVAQSQEEASRRLAKQEAETAALDRQLAEARALTGGAKANLDLFQSQYDAGQRQVMDVVGVYETYAAQAESEIAVKYDLVRARLDMAKDLGLLADGDDI</sequence>
<evidence type="ECO:0000256" key="1">
    <source>
        <dbReference type="SAM" id="Coils"/>
    </source>
</evidence>
<dbReference type="SUPFAM" id="SSF56954">
    <property type="entry name" value="Outer membrane efflux proteins (OEP)"/>
    <property type="match status" value="1"/>
</dbReference>
<evidence type="ECO:0000313" key="3">
    <source>
        <dbReference type="Proteomes" id="UP000199026"/>
    </source>
</evidence>
<dbReference type="STRING" id="576131.SAMN05444486_101893"/>
<evidence type="ECO:0000313" key="2">
    <source>
        <dbReference type="EMBL" id="SDY23286.1"/>
    </source>
</evidence>
<name>A0A1H3I6D1_9RHOB</name>